<evidence type="ECO:0000256" key="1">
    <source>
        <dbReference type="SAM" id="MobiDB-lite"/>
    </source>
</evidence>
<comment type="caution">
    <text evidence="2">The sequence shown here is derived from an EMBL/GenBank/DDBJ whole genome shotgun (WGS) entry which is preliminary data.</text>
</comment>
<evidence type="ECO:0000313" key="3">
    <source>
        <dbReference type="Proteomes" id="UP000572016"/>
    </source>
</evidence>
<dbReference type="Proteomes" id="UP000572016">
    <property type="component" value="Unassembled WGS sequence"/>
</dbReference>
<sequence>MKRTKIRIKQNKLDKPKDESEAGNIVIDNKDELNDFDNSKTVKDLVKTNDNGTYTVTEEAMRKAILDKINMYRIANGLRTVTVSDDLVD</sequence>
<gene>
    <name evidence="2" type="ORF">HCX62_00430</name>
</gene>
<reference evidence="2 3" key="1">
    <citation type="submission" date="2020-03" db="EMBL/GenBank/DDBJ databases">
        <title>Soil Listeria distribution.</title>
        <authorList>
            <person name="Liao J."/>
            <person name="Wiedmann M."/>
        </authorList>
    </citation>
    <scope>NUCLEOTIDE SEQUENCE [LARGE SCALE GENOMIC DNA]</scope>
    <source>
        <strain evidence="2 3">FSL L7-0020</strain>
    </source>
</reference>
<dbReference type="Gene3D" id="3.40.33.10">
    <property type="entry name" value="CAP"/>
    <property type="match status" value="1"/>
</dbReference>
<organism evidence="2 3">
    <name type="scientific">Listeria swaminathanii</name>
    <dbReference type="NCBI Taxonomy" id="2713501"/>
    <lineage>
        <taxon>Bacteria</taxon>
        <taxon>Bacillati</taxon>
        <taxon>Bacillota</taxon>
        <taxon>Bacilli</taxon>
        <taxon>Bacillales</taxon>
        <taxon>Listeriaceae</taxon>
        <taxon>Listeria</taxon>
    </lineage>
</organism>
<dbReference type="InterPro" id="IPR035940">
    <property type="entry name" value="CAP_sf"/>
</dbReference>
<dbReference type="RefSeq" id="WP_185636618.1">
    <property type="nucleotide sequence ID" value="NZ_JAATOD010000001.1"/>
</dbReference>
<feature type="compositionally biased region" description="Basic residues" evidence="1">
    <location>
        <begin position="1"/>
        <end position="10"/>
    </location>
</feature>
<evidence type="ECO:0000313" key="2">
    <source>
        <dbReference type="EMBL" id="MBC2328512.1"/>
    </source>
</evidence>
<feature type="compositionally biased region" description="Basic and acidic residues" evidence="1">
    <location>
        <begin position="11"/>
        <end position="20"/>
    </location>
</feature>
<accession>A0A7X1DLX8</accession>
<proteinExistence type="predicted"/>
<feature type="region of interest" description="Disordered" evidence="1">
    <location>
        <begin position="1"/>
        <end position="22"/>
    </location>
</feature>
<protein>
    <submittedName>
        <fullName evidence="2">Uncharacterized protein</fullName>
    </submittedName>
</protein>
<dbReference type="AlphaFoldDB" id="A0A7X1DLX8"/>
<name>A0A7X1DLX8_9LIST</name>
<dbReference type="EMBL" id="JAATOD010000001">
    <property type="protein sequence ID" value="MBC2328512.1"/>
    <property type="molecule type" value="Genomic_DNA"/>
</dbReference>